<dbReference type="SUPFAM" id="SSF53850">
    <property type="entry name" value="Periplasmic binding protein-like II"/>
    <property type="match status" value="1"/>
</dbReference>
<dbReference type="PROSITE" id="PS51257">
    <property type="entry name" value="PROKAR_LIPOPROTEIN"/>
    <property type="match status" value="1"/>
</dbReference>
<protein>
    <submittedName>
        <fullName evidence="2">Ferric iron abc transporter, iron-binding protein</fullName>
    </submittedName>
</protein>
<sequence length="342" mass="37549">MKRIGTILVILSLFMASFFMLGGCRNIKSQSSVVIYTSVDQIYAEPILDEFEKSSGIKVQAVYDVEAAKTTGLVNRLIAEKNNPQADVFWNGEFAQTILLKQEGVLTPYQSPSAQDIPESLIDPEGYWAGAGGRCRVILVNTESMVPEDYPDSIFDLLDGKYPAQKVGIAYPLFGTTATHAAALYAYLGPEEGKSYFSALKDRGVQVVDGNSVVRDMVVDGRLLMGLTDTDDAVAALENGKPVKMIFPDQDEMGTLIIPYTTGLVAGGPNPERGQQLIDYLLSSEVEEKIFESGFSQVTVRPLEIDAEYLPSSGVKGMEVNITEAYEQLELVKEELRQIFIR</sequence>
<gene>
    <name evidence="2" type="ORF">ASZ90_019166</name>
</gene>
<dbReference type="PIRSF" id="PIRSF002825">
    <property type="entry name" value="CfbpA"/>
    <property type="match status" value="1"/>
</dbReference>
<dbReference type="PANTHER" id="PTHR30006">
    <property type="entry name" value="THIAMINE-BINDING PERIPLASMIC PROTEIN-RELATED"/>
    <property type="match status" value="1"/>
</dbReference>
<dbReference type="Gene3D" id="3.40.190.10">
    <property type="entry name" value="Periplasmic binding protein-like II"/>
    <property type="match status" value="2"/>
</dbReference>
<dbReference type="AlphaFoldDB" id="A0A0W8E459"/>
<dbReference type="PANTHER" id="PTHR30006:SF24">
    <property type="entry name" value="SLL0237 PROTEIN"/>
    <property type="match status" value="1"/>
</dbReference>
<reference evidence="2" key="1">
    <citation type="journal article" date="2015" name="Proc. Natl. Acad. Sci. U.S.A.">
        <title>Networks of energetic and metabolic interactions define dynamics in microbial communities.</title>
        <authorList>
            <person name="Embree M."/>
            <person name="Liu J.K."/>
            <person name="Al-Bassam M.M."/>
            <person name="Zengler K."/>
        </authorList>
    </citation>
    <scope>NUCLEOTIDE SEQUENCE</scope>
</reference>
<evidence type="ECO:0000256" key="1">
    <source>
        <dbReference type="ARBA" id="ARBA00022729"/>
    </source>
</evidence>
<name>A0A0W8E459_9ZZZZ</name>
<organism evidence="2">
    <name type="scientific">hydrocarbon metagenome</name>
    <dbReference type="NCBI Taxonomy" id="938273"/>
    <lineage>
        <taxon>unclassified sequences</taxon>
        <taxon>metagenomes</taxon>
        <taxon>ecological metagenomes</taxon>
    </lineage>
</organism>
<dbReference type="CDD" id="cd13518">
    <property type="entry name" value="PBP2_Fe3_thiamine_like"/>
    <property type="match status" value="1"/>
</dbReference>
<accession>A0A0W8E459</accession>
<proteinExistence type="predicted"/>
<comment type="caution">
    <text evidence="2">The sequence shown here is derived from an EMBL/GenBank/DDBJ whole genome shotgun (WGS) entry which is preliminary data.</text>
</comment>
<evidence type="ECO:0000313" key="2">
    <source>
        <dbReference type="EMBL" id="KUG03378.1"/>
    </source>
</evidence>
<dbReference type="EMBL" id="LNQE01001882">
    <property type="protein sequence ID" value="KUG03378.1"/>
    <property type="molecule type" value="Genomic_DNA"/>
</dbReference>
<dbReference type="Pfam" id="PF13343">
    <property type="entry name" value="SBP_bac_6"/>
    <property type="match status" value="1"/>
</dbReference>
<dbReference type="InterPro" id="IPR026045">
    <property type="entry name" value="Ferric-bd"/>
</dbReference>
<keyword evidence="1" id="KW-0732">Signal</keyword>